<dbReference type="Proteomes" id="UP000240010">
    <property type="component" value="Unassembled WGS sequence"/>
</dbReference>
<dbReference type="RefSeq" id="WP_104430296.1">
    <property type="nucleotide sequence ID" value="NZ_PTIZ01000015.1"/>
</dbReference>
<reference evidence="1 2" key="1">
    <citation type="submission" date="2018-02" db="EMBL/GenBank/DDBJ databases">
        <title>Subsurface microbial communities from deep shales in Ohio and West Virginia, USA.</title>
        <authorList>
            <person name="Wrighton K."/>
        </authorList>
    </citation>
    <scope>NUCLEOTIDE SEQUENCE [LARGE SCALE GENOMIC DNA]</scope>
    <source>
        <strain evidence="1 2">OWC-DMM</strain>
    </source>
</reference>
<protein>
    <submittedName>
        <fullName evidence="1">Uncharacterized protein</fullName>
    </submittedName>
</protein>
<proteinExistence type="predicted"/>
<evidence type="ECO:0000313" key="2">
    <source>
        <dbReference type="Proteomes" id="UP000240010"/>
    </source>
</evidence>
<dbReference type="EMBL" id="PTIZ01000015">
    <property type="protein sequence ID" value="PPK72978.1"/>
    <property type="molecule type" value="Genomic_DNA"/>
</dbReference>
<sequence length="138" mass="16201">MINVFTKKLPATLKREVYLDYQSKLKALTKILNERNDLKYLKRDRQVTELLLAGAVFYSKVIAQMNEAKRVIKNFNRSNISSIRMGGFTLTSQDIYLFDELRRDFNRIFNNFNIPISSLDLSDLNEFSKKLNKILENV</sequence>
<evidence type="ECO:0000313" key="1">
    <source>
        <dbReference type="EMBL" id="PPK72978.1"/>
    </source>
</evidence>
<organism evidence="1 2">
    <name type="scientific">Methylobacter tundripaludum</name>
    <dbReference type="NCBI Taxonomy" id="173365"/>
    <lineage>
        <taxon>Bacteria</taxon>
        <taxon>Pseudomonadati</taxon>
        <taxon>Pseudomonadota</taxon>
        <taxon>Gammaproteobacteria</taxon>
        <taxon>Methylococcales</taxon>
        <taxon>Methylococcaceae</taxon>
        <taxon>Methylobacter</taxon>
    </lineage>
</organism>
<name>A0A2S6H683_9GAMM</name>
<comment type="caution">
    <text evidence="1">The sequence shown here is derived from an EMBL/GenBank/DDBJ whole genome shotgun (WGS) entry which is preliminary data.</text>
</comment>
<gene>
    <name evidence="1" type="ORF">B0F87_11524</name>
</gene>
<accession>A0A2S6H683</accession>
<dbReference type="AlphaFoldDB" id="A0A2S6H683"/>